<protein>
    <submittedName>
        <fullName evidence="1">Uncharacterized protein</fullName>
    </submittedName>
</protein>
<dbReference type="EMBL" id="GGEC01006716">
    <property type="protein sequence ID" value="MBW87199.1"/>
    <property type="molecule type" value="Transcribed_RNA"/>
</dbReference>
<evidence type="ECO:0000313" key="1">
    <source>
        <dbReference type="EMBL" id="MBW87199.1"/>
    </source>
</evidence>
<organism evidence="1">
    <name type="scientific">Rhizophora mucronata</name>
    <name type="common">Asiatic mangrove</name>
    <dbReference type="NCBI Taxonomy" id="61149"/>
    <lineage>
        <taxon>Eukaryota</taxon>
        <taxon>Viridiplantae</taxon>
        <taxon>Streptophyta</taxon>
        <taxon>Embryophyta</taxon>
        <taxon>Tracheophyta</taxon>
        <taxon>Spermatophyta</taxon>
        <taxon>Magnoliopsida</taxon>
        <taxon>eudicotyledons</taxon>
        <taxon>Gunneridae</taxon>
        <taxon>Pentapetalae</taxon>
        <taxon>rosids</taxon>
        <taxon>fabids</taxon>
        <taxon>Malpighiales</taxon>
        <taxon>Rhizophoraceae</taxon>
        <taxon>Rhizophora</taxon>
    </lineage>
</organism>
<proteinExistence type="predicted"/>
<accession>A0A2P2J163</accession>
<dbReference type="AlphaFoldDB" id="A0A2P2J163"/>
<reference evidence="1" key="1">
    <citation type="submission" date="2018-02" db="EMBL/GenBank/DDBJ databases">
        <title>Rhizophora mucronata_Transcriptome.</title>
        <authorList>
            <person name="Meera S.P."/>
            <person name="Sreeshan A."/>
            <person name="Augustine A."/>
        </authorList>
    </citation>
    <scope>NUCLEOTIDE SEQUENCE</scope>
    <source>
        <tissue evidence="1">Leaf</tissue>
    </source>
</reference>
<sequence length="37" mass="4220">MIKRPVVDLVRKHVECLKHLGKMPCTISETVVESLVM</sequence>
<name>A0A2P2J163_RHIMU</name>